<protein>
    <recommendedName>
        <fullName evidence="1">Aminotransferase class I/classII large domain-containing protein</fullName>
    </recommendedName>
</protein>
<dbReference type="AlphaFoldDB" id="A0A0U1LU04"/>
<feature type="domain" description="Aminotransferase class I/classII large" evidence="1">
    <location>
        <begin position="5"/>
        <end position="46"/>
    </location>
</feature>
<dbReference type="PANTHER" id="PTHR42858:SF1">
    <property type="entry name" value="LD15494P"/>
    <property type="match status" value="1"/>
</dbReference>
<organism evidence="2 3">
    <name type="scientific">Talaromyces islandicus</name>
    <name type="common">Penicillium islandicum</name>
    <dbReference type="NCBI Taxonomy" id="28573"/>
    <lineage>
        <taxon>Eukaryota</taxon>
        <taxon>Fungi</taxon>
        <taxon>Dikarya</taxon>
        <taxon>Ascomycota</taxon>
        <taxon>Pezizomycotina</taxon>
        <taxon>Eurotiomycetes</taxon>
        <taxon>Eurotiomycetidae</taxon>
        <taxon>Eurotiales</taxon>
        <taxon>Trichocomaceae</taxon>
        <taxon>Talaromyces</taxon>
        <taxon>Talaromyces sect. Islandici</taxon>
    </lineage>
</organism>
<sequence>MYQTFSNPSGKIMSLSRRQELVRLARKYDALLIADDVYDFVYWKSDTSASADALLPHSPLCLPRSASLLPLLPYPPRLVSSHRGCHVSSTSTRLWTGLLRLCQMGIAVVPSTAICCDCVFACVDEYLLTEGDGDLALGRTRVSCIAR</sequence>
<dbReference type="EMBL" id="CVMT01000002">
    <property type="protein sequence ID" value="CRG86091.1"/>
    <property type="molecule type" value="Genomic_DNA"/>
</dbReference>
<dbReference type="PANTHER" id="PTHR42858">
    <property type="entry name" value="AMINOTRANSFERASE"/>
    <property type="match status" value="1"/>
</dbReference>
<dbReference type="Proteomes" id="UP000054383">
    <property type="component" value="Unassembled WGS sequence"/>
</dbReference>
<dbReference type="InterPro" id="IPR015421">
    <property type="entry name" value="PyrdxlP-dep_Trfase_major"/>
</dbReference>
<reference evidence="2 3" key="1">
    <citation type="submission" date="2015-04" db="EMBL/GenBank/DDBJ databases">
        <authorList>
            <person name="Syromyatnikov M.Y."/>
            <person name="Popov V.N."/>
        </authorList>
    </citation>
    <scope>NUCLEOTIDE SEQUENCE [LARGE SCALE GENOMIC DNA]</scope>
    <source>
        <strain evidence="2">WF-38-12</strain>
    </source>
</reference>
<accession>A0A0U1LU04</accession>
<evidence type="ECO:0000313" key="3">
    <source>
        <dbReference type="Proteomes" id="UP000054383"/>
    </source>
</evidence>
<dbReference type="InterPro" id="IPR004839">
    <property type="entry name" value="Aminotransferase_I/II_large"/>
</dbReference>
<evidence type="ECO:0000259" key="1">
    <source>
        <dbReference type="Pfam" id="PF00155"/>
    </source>
</evidence>
<dbReference type="Gene3D" id="3.40.640.10">
    <property type="entry name" value="Type I PLP-dependent aspartate aminotransferase-like (Major domain)"/>
    <property type="match status" value="1"/>
</dbReference>
<dbReference type="SUPFAM" id="SSF53383">
    <property type="entry name" value="PLP-dependent transferases"/>
    <property type="match status" value="1"/>
</dbReference>
<dbReference type="STRING" id="28573.A0A0U1LU04"/>
<name>A0A0U1LU04_TALIS</name>
<proteinExistence type="predicted"/>
<keyword evidence="3" id="KW-1185">Reference proteome</keyword>
<dbReference type="InterPro" id="IPR015424">
    <property type="entry name" value="PyrdxlP-dep_Trfase"/>
</dbReference>
<gene>
    <name evidence="2" type="ORF">PISL3812_03094</name>
</gene>
<dbReference type="OrthoDB" id="7042322at2759"/>
<dbReference type="GO" id="GO:0030170">
    <property type="term" value="F:pyridoxal phosphate binding"/>
    <property type="evidence" value="ECO:0007669"/>
    <property type="project" value="InterPro"/>
</dbReference>
<dbReference type="GO" id="GO:0047536">
    <property type="term" value="F:2-aminoadipate transaminase activity"/>
    <property type="evidence" value="ECO:0007669"/>
    <property type="project" value="TreeGrafter"/>
</dbReference>
<dbReference type="Pfam" id="PF00155">
    <property type="entry name" value="Aminotran_1_2"/>
    <property type="match status" value="1"/>
</dbReference>
<evidence type="ECO:0000313" key="2">
    <source>
        <dbReference type="EMBL" id="CRG86091.1"/>
    </source>
</evidence>